<dbReference type="InterPro" id="IPR006329">
    <property type="entry name" value="AMPD"/>
</dbReference>
<dbReference type="GO" id="GO:0005829">
    <property type="term" value="C:cytosol"/>
    <property type="evidence" value="ECO:0007669"/>
    <property type="project" value="TreeGrafter"/>
</dbReference>
<organism evidence="3 4">
    <name type="scientific">Symbiodinium necroappetens</name>
    <dbReference type="NCBI Taxonomy" id="1628268"/>
    <lineage>
        <taxon>Eukaryota</taxon>
        <taxon>Sar</taxon>
        <taxon>Alveolata</taxon>
        <taxon>Dinophyceae</taxon>
        <taxon>Suessiales</taxon>
        <taxon>Symbiodiniaceae</taxon>
        <taxon>Symbiodinium</taxon>
    </lineage>
</organism>
<dbReference type="EMBL" id="CAJNJA010004748">
    <property type="protein sequence ID" value="CAE7181351.1"/>
    <property type="molecule type" value="Genomic_DNA"/>
</dbReference>
<dbReference type="InterPro" id="IPR032466">
    <property type="entry name" value="Metal_Hydrolase"/>
</dbReference>
<protein>
    <submittedName>
        <fullName evidence="3">AMPD protein</fullName>
    </submittedName>
</protein>
<evidence type="ECO:0000313" key="3">
    <source>
        <dbReference type="EMBL" id="CAE7181351.1"/>
    </source>
</evidence>
<evidence type="ECO:0000256" key="2">
    <source>
        <dbReference type="SAM" id="MobiDB-lite"/>
    </source>
</evidence>
<dbReference type="OrthoDB" id="438470at2759"/>
<dbReference type="PANTHER" id="PTHR11359:SF0">
    <property type="entry name" value="AMP DEAMINASE"/>
    <property type="match status" value="1"/>
</dbReference>
<dbReference type="GO" id="GO:0003876">
    <property type="term" value="F:AMP deaminase activity"/>
    <property type="evidence" value="ECO:0007669"/>
    <property type="project" value="InterPro"/>
</dbReference>
<keyword evidence="4" id="KW-1185">Reference proteome</keyword>
<dbReference type="AlphaFoldDB" id="A0A812J0D2"/>
<evidence type="ECO:0000256" key="1">
    <source>
        <dbReference type="ARBA" id="ARBA00006676"/>
    </source>
</evidence>
<dbReference type="GO" id="GO:0046033">
    <property type="term" value="P:AMP metabolic process"/>
    <property type="evidence" value="ECO:0007669"/>
    <property type="project" value="TreeGrafter"/>
</dbReference>
<reference evidence="3" key="1">
    <citation type="submission" date="2021-02" db="EMBL/GenBank/DDBJ databases">
        <authorList>
            <person name="Dougan E. K."/>
            <person name="Rhodes N."/>
            <person name="Thang M."/>
            <person name="Chan C."/>
        </authorList>
    </citation>
    <scope>NUCLEOTIDE SEQUENCE</scope>
</reference>
<dbReference type="Proteomes" id="UP000601435">
    <property type="component" value="Unassembled WGS sequence"/>
</dbReference>
<dbReference type="Gene3D" id="3.20.20.140">
    <property type="entry name" value="Metal-dependent hydrolases"/>
    <property type="match status" value="1"/>
</dbReference>
<gene>
    <name evidence="3" type="primary">AMPD</name>
    <name evidence="3" type="ORF">SNEC2469_LOCUS723</name>
</gene>
<evidence type="ECO:0000313" key="4">
    <source>
        <dbReference type="Proteomes" id="UP000601435"/>
    </source>
</evidence>
<proteinExistence type="inferred from homology"/>
<comment type="caution">
    <text evidence="3">The sequence shown here is derived from an EMBL/GenBank/DDBJ whole genome shotgun (WGS) entry which is preliminary data.</text>
</comment>
<sequence>VIQLPQAGYASLKARSTILDYGELLGNAFGPLLKLVLDKPQSEAFQRLGDLLSNTVAFEVSASDGGSEPLTTEVSREPSDWSDGSSPAFAYQLYHVWARLRGLNHACAQAKRKEFELRASASGAEGLACAYMLGANSVSGCASLASHAPLQYLFMLDRIGAQVSLCSQRSLGGVGEAGAAALDALFRSGVRVALCSEDPTVSHQGDDPLGQEFGLARRLLNLGAADAAELCRNSRLLSGFEALRSDSAEGDEDDAAGSRRVRERFRQARRREEFAFLTRLIPEKDQGDF</sequence>
<comment type="similarity">
    <text evidence="1">Belongs to the metallo-dependent hydrolases superfamily. Adenosine and AMP deaminases family.</text>
</comment>
<dbReference type="Pfam" id="PF19326">
    <property type="entry name" value="AMP_deaminase"/>
    <property type="match status" value="1"/>
</dbReference>
<feature type="region of interest" description="Disordered" evidence="2">
    <location>
        <begin position="62"/>
        <end position="81"/>
    </location>
</feature>
<dbReference type="PANTHER" id="PTHR11359">
    <property type="entry name" value="AMP DEAMINASE"/>
    <property type="match status" value="1"/>
</dbReference>
<dbReference type="GO" id="GO:0032264">
    <property type="term" value="P:IMP salvage"/>
    <property type="evidence" value="ECO:0007669"/>
    <property type="project" value="InterPro"/>
</dbReference>
<name>A0A812J0D2_9DINO</name>
<feature type="non-terminal residue" evidence="3">
    <location>
        <position position="1"/>
    </location>
</feature>
<dbReference type="SUPFAM" id="SSF51556">
    <property type="entry name" value="Metallo-dependent hydrolases"/>
    <property type="match status" value="1"/>
</dbReference>
<accession>A0A812J0D2</accession>